<name>A0ABQ9H8E6_9NEOP</name>
<dbReference type="Proteomes" id="UP001159363">
    <property type="component" value="Chromosome 5"/>
</dbReference>
<evidence type="ECO:0000313" key="1">
    <source>
        <dbReference type="EMBL" id="KAJ8880576.1"/>
    </source>
</evidence>
<reference evidence="1 2" key="1">
    <citation type="submission" date="2023-02" db="EMBL/GenBank/DDBJ databases">
        <title>LHISI_Scaffold_Assembly.</title>
        <authorList>
            <person name="Stuart O.P."/>
            <person name="Cleave R."/>
            <person name="Magrath M.J.L."/>
            <person name="Mikheyev A.S."/>
        </authorList>
    </citation>
    <scope>NUCLEOTIDE SEQUENCE [LARGE SCALE GENOMIC DNA]</scope>
    <source>
        <strain evidence="1">Daus_M_001</strain>
        <tissue evidence="1">Leg muscle</tissue>
    </source>
</reference>
<evidence type="ECO:0000313" key="2">
    <source>
        <dbReference type="Proteomes" id="UP001159363"/>
    </source>
</evidence>
<comment type="caution">
    <text evidence="1">The sequence shown here is derived from an EMBL/GenBank/DDBJ whole genome shotgun (WGS) entry which is preliminary data.</text>
</comment>
<gene>
    <name evidence="1" type="ORF">PR048_017046</name>
</gene>
<organism evidence="1 2">
    <name type="scientific">Dryococelus australis</name>
    <dbReference type="NCBI Taxonomy" id="614101"/>
    <lineage>
        <taxon>Eukaryota</taxon>
        <taxon>Metazoa</taxon>
        <taxon>Ecdysozoa</taxon>
        <taxon>Arthropoda</taxon>
        <taxon>Hexapoda</taxon>
        <taxon>Insecta</taxon>
        <taxon>Pterygota</taxon>
        <taxon>Neoptera</taxon>
        <taxon>Polyneoptera</taxon>
        <taxon>Phasmatodea</taxon>
        <taxon>Verophasmatodea</taxon>
        <taxon>Anareolatae</taxon>
        <taxon>Phasmatidae</taxon>
        <taxon>Eurycanthinae</taxon>
        <taxon>Dryococelus</taxon>
    </lineage>
</organism>
<accession>A0ABQ9H8E6</accession>
<protein>
    <submittedName>
        <fullName evidence="1">Uncharacterized protein</fullName>
    </submittedName>
</protein>
<proteinExistence type="predicted"/>
<keyword evidence="2" id="KW-1185">Reference proteome</keyword>
<sequence length="291" mass="31822">MEHWKRLSLTDLIVCTNGVSSFMVGATEKMIFEFPRRLKNCSDGVGHSSMEGEGFHLNFLLPTAALSIYSNYLYISFRKDTDRGGAVVRLLFCHLGEPVSIPGGVFPGFSHVGIVQLVGSFFSGISCFPRPCIPLLHTHLTSPSSALKTQMLKQTKRDDHSWNCVQLRQASRNLQQHSPVTSLRVISILVIGSSRFFSTSGSSCEDAVLLRLGGRRWSRPSRVPGEVRGALLPLLEDKPPPPPHHSGTDRGFPALALRSLALTFRSAVRCCAASPATQQRTAAEEQPSPAI</sequence>
<dbReference type="EMBL" id="JARBHB010000006">
    <property type="protein sequence ID" value="KAJ8880576.1"/>
    <property type="molecule type" value="Genomic_DNA"/>
</dbReference>